<accession>A0ABP4ZL90</accession>
<name>A0ABP4ZL90_9MICO</name>
<evidence type="ECO:0000256" key="1">
    <source>
        <dbReference type="SAM" id="MobiDB-lite"/>
    </source>
</evidence>
<feature type="compositionally biased region" description="Low complexity" evidence="1">
    <location>
        <begin position="171"/>
        <end position="183"/>
    </location>
</feature>
<proteinExistence type="predicted"/>
<feature type="region of interest" description="Disordered" evidence="1">
    <location>
        <begin position="162"/>
        <end position="188"/>
    </location>
</feature>
<gene>
    <name evidence="2" type="ORF">GCM10009751_15400</name>
</gene>
<comment type="caution">
    <text evidence="2">The sequence shown here is derived from an EMBL/GenBank/DDBJ whole genome shotgun (WGS) entry which is preliminary data.</text>
</comment>
<reference evidence="3" key="1">
    <citation type="journal article" date="2019" name="Int. J. Syst. Evol. Microbiol.">
        <title>The Global Catalogue of Microorganisms (GCM) 10K type strain sequencing project: providing services to taxonomists for standard genome sequencing and annotation.</title>
        <authorList>
            <consortium name="The Broad Institute Genomics Platform"/>
            <consortium name="The Broad Institute Genome Sequencing Center for Infectious Disease"/>
            <person name="Wu L."/>
            <person name="Ma J."/>
        </authorList>
    </citation>
    <scope>NUCLEOTIDE SEQUENCE [LARGE SCALE GENOMIC DNA]</scope>
    <source>
        <strain evidence="3">JCM 14326</strain>
    </source>
</reference>
<evidence type="ECO:0000313" key="2">
    <source>
        <dbReference type="EMBL" id="GAA1858879.1"/>
    </source>
</evidence>
<protein>
    <submittedName>
        <fullName evidence="2">Uncharacterized protein</fullName>
    </submittedName>
</protein>
<dbReference type="RefSeq" id="WP_344101272.1">
    <property type="nucleotide sequence ID" value="NZ_BAAANL010000003.1"/>
</dbReference>
<organism evidence="2 3">
    <name type="scientific">Myceligenerans crystallogenes</name>
    <dbReference type="NCBI Taxonomy" id="316335"/>
    <lineage>
        <taxon>Bacteria</taxon>
        <taxon>Bacillati</taxon>
        <taxon>Actinomycetota</taxon>
        <taxon>Actinomycetes</taxon>
        <taxon>Micrococcales</taxon>
        <taxon>Promicromonosporaceae</taxon>
        <taxon>Myceligenerans</taxon>
    </lineage>
</organism>
<evidence type="ECO:0000313" key="3">
    <source>
        <dbReference type="Proteomes" id="UP001501094"/>
    </source>
</evidence>
<keyword evidence="3" id="KW-1185">Reference proteome</keyword>
<dbReference type="EMBL" id="BAAANL010000003">
    <property type="protein sequence ID" value="GAA1858879.1"/>
    <property type="molecule type" value="Genomic_DNA"/>
</dbReference>
<dbReference type="Proteomes" id="UP001501094">
    <property type="component" value="Unassembled WGS sequence"/>
</dbReference>
<sequence>MSLKRTRDALGVEEHLNRRGRRGRRGRGWFTVEVEPGRYARVPAWRSRETFLAAVDEVAARSSWRAPRRASFTRVLGMLAEVADGATGRGVQVSVRTIASRTGHSRGTVFRRLADARRAGLLVDVARGRHTYRGERARASLEVGRRVHRVATTRALTHRPDVVVETPPTPSGVGSSLPSVGLTKRARRARPRPIAVQRLAAGLVARRGMAWADGGRHIGALCGVLESVLPDAGAWTSQDVLGALEGRVRARGGVELGRDARDRLGYLRHALTEAVAAGAVPATVRAVAARSERAEVLARRRAEDADVAARLAATDPAAVAAARASIRASIAAARRAGRAA</sequence>